<organism evidence="1 2">
    <name type="scientific">Sorangium cellulosum (strain So ce56)</name>
    <name type="common">Polyangium cellulosum (strain So ce56)</name>
    <dbReference type="NCBI Taxonomy" id="448385"/>
    <lineage>
        <taxon>Bacteria</taxon>
        <taxon>Pseudomonadati</taxon>
        <taxon>Myxococcota</taxon>
        <taxon>Polyangia</taxon>
        <taxon>Polyangiales</taxon>
        <taxon>Polyangiaceae</taxon>
        <taxon>Sorangium</taxon>
    </lineage>
</organism>
<dbReference type="InterPro" id="IPR006311">
    <property type="entry name" value="TAT_signal"/>
</dbReference>
<dbReference type="Pfam" id="PF07586">
    <property type="entry name" value="HXXSHH"/>
    <property type="match status" value="1"/>
</dbReference>
<dbReference type="Proteomes" id="UP000002139">
    <property type="component" value="Chromosome"/>
</dbReference>
<dbReference type="PROSITE" id="PS51318">
    <property type="entry name" value="TAT"/>
    <property type="match status" value="1"/>
</dbReference>
<dbReference type="EMBL" id="AM746676">
    <property type="protein sequence ID" value="CAN94771.1"/>
    <property type="molecule type" value="Genomic_DNA"/>
</dbReference>
<dbReference type="KEGG" id="scl:sce4608"/>
<proteinExistence type="predicted"/>
<sequence length="481" mass="50600">MNPKIAMNLAPPSAAHRRGMNRRAFLRAGGVAIALPFLEGLPLRSAWAADNPPVFSLYIVAACGVVGKKFFPDQTGQLTTDGLAAMTDKATHVLAPHASNLLFIRGINFPMNGPTNCGHAQGLSQSLTARPAQGGGRTVASTGVSADVVVAKLVNEGGAEPLTLYAGNLKNGYIAERISFKGGGSGQVRSADDNPYTLYSKLVGLASSGGGSSSGGSGAQAAEELIRSRKSANDFVREELNSLMRMSALSSADKHRLQQHFDAIRDAEVTMGEMAGACSQAGLSTSELDALKSGFAFKTNGMIEDVAKLHLELVALAFACNFNRVATLQHGDGTDQTKYAVPSNEKLGWPFHHISHRVQSDASSGSNPTAEQAHAEIDVVRMQTLLHGLDQFKARGLFDKSIILWTNHVADGPSHSFQNVPTIIAGDGGGYLKQGAYIDAGGVTNNRLFNGLIAAAVRDKTEWTENFGEGKGSGPIDGMLA</sequence>
<keyword evidence="2" id="KW-1185">Reference proteome</keyword>
<dbReference type="InterPro" id="IPR011447">
    <property type="entry name" value="DUF1552"/>
</dbReference>
<dbReference type="STRING" id="448385.sce4608"/>
<protein>
    <recommendedName>
        <fullName evidence="3">DUF1552 domain-containing protein</fullName>
    </recommendedName>
</protein>
<name>A9F9L4_SORC5</name>
<gene>
    <name evidence="1" type="ordered locus">sce4608</name>
</gene>
<evidence type="ECO:0008006" key="3">
    <source>
        <dbReference type="Google" id="ProtNLM"/>
    </source>
</evidence>
<reference evidence="1 2" key="1">
    <citation type="journal article" date="2007" name="Nat. Biotechnol.">
        <title>Complete genome sequence of the myxobacterium Sorangium cellulosum.</title>
        <authorList>
            <person name="Schneiker S."/>
            <person name="Perlova O."/>
            <person name="Kaiser O."/>
            <person name="Gerth K."/>
            <person name="Alici A."/>
            <person name="Altmeyer M.O."/>
            <person name="Bartels D."/>
            <person name="Bekel T."/>
            <person name="Beyer S."/>
            <person name="Bode E."/>
            <person name="Bode H.B."/>
            <person name="Bolten C.J."/>
            <person name="Choudhuri J.V."/>
            <person name="Doss S."/>
            <person name="Elnakady Y.A."/>
            <person name="Frank B."/>
            <person name="Gaigalat L."/>
            <person name="Goesmann A."/>
            <person name="Groeger C."/>
            <person name="Gross F."/>
            <person name="Jelsbak L."/>
            <person name="Jelsbak L."/>
            <person name="Kalinowski J."/>
            <person name="Kegler C."/>
            <person name="Knauber T."/>
            <person name="Konietzny S."/>
            <person name="Kopp M."/>
            <person name="Krause L."/>
            <person name="Krug D."/>
            <person name="Linke B."/>
            <person name="Mahmud T."/>
            <person name="Martinez-Arias R."/>
            <person name="McHardy A.C."/>
            <person name="Merai M."/>
            <person name="Meyer F."/>
            <person name="Mormann S."/>
            <person name="Munoz-Dorado J."/>
            <person name="Perez J."/>
            <person name="Pradella S."/>
            <person name="Rachid S."/>
            <person name="Raddatz G."/>
            <person name="Rosenau F."/>
            <person name="Rueckert C."/>
            <person name="Sasse F."/>
            <person name="Scharfe M."/>
            <person name="Schuster S.C."/>
            <person name="Suen G."/>
            <person name="Treuner-Lange A."/>
            <person name="Velicer G.J."/>
            <person name="Vorholter F.-J."/>
            <person name="Weissman K.J."/>
            <person name="Welch R.D."/>
            <person name="Wenzel S.C."/>
            <person name="Whitworth D.E."/>
            <person name="Wilhelm S."/>
            <person name="Wittmann C."/>
            <person name="Bloecker H."/>
            <person name="Puehler A."/>
            <person name="Mueller R."/>
        </authorList>
    </citation>
    <scope>NUCLEOTIDE SEQUENCE [LARGE SCALE GENOMIC DNA]</scope>
    <source>
        <strain evidence="2">So ce56</strain>
    </source>
</reference>
<dbReference type="AlphaFoldDB" id="A9F9L4"/>
<dbReference type="eggNOG" id="COG2960">
    <property type="taxonomic scope" value="Bacteria"/>
</dbReference>
<evidence type="ECO:0000313" key="2">
    <source>
        <dbReference type="Proteomes" id="UP000002139"/>
    </source>
</evidence>
<evidence type="ECO:0000313" key="1">
    <source>
        <dbReference type="EMBL" id="CAN94771.1"/>
    </source>
</evidence>
<dbReference type="RefSeq" id="WP_012237240.1">
    <property type="nucleotide sequence ID" value="NC_010162.1"/>
</dbReference>
<accession>A9F9L4</accession>
<dbReference type="HOGENOM" id="CLU_044709_1_0_7"/>